<feature type="domain" description="Amine oxidase" evidence="2">
    <location>
        <begin position="9"/>
        <end position="85"/>
    </location>
</feature>
<dbReference type="eggNOG" id="COG1231">
    <property type="taxonomic scope" value="Bacteria"/>
</dbReference>
<dbReference type="PATRIC" id="fig|1046627.3.peg.59"/>
<proteinExistence type="inferred from homology"/>
<dbReference type="InterPro" id="IPR036188">
    <property type="entry name" value="FAD/NAD-bd_sf"/>
</dbReference>
<accession>G2E931</accession>
<dbReference type="PANTHER" id="PTHR43563">
    <property type="entry name" value="AMINE OXIDASE"/>
    <property type="match status" value="1"/>
</dbReference>
<evidence type="ECO:0000256" key="1">
    <source>
        <dbReference type="ARBA" id="ARBA00005995"/>
    </source>
</evidence>
<dbReference type="AlphaFoldDB" id="G2E931"/>
<sequence>MVIIIGAGLSGLLTAYRLKKEGIPFKILEARNRVGGRINTVYGTNNTPVEMGATWFQSPHKNLLALLDELSIEYFTQYMDGSVFYQPTASAPVQLVQIPSQSPSYRISGGTSNLISTLYKQLDETDVLLNQRVKEIKFRKNGVQLVAEKIFDCDSVVLAIPPKLWSKKILFMPELPLNLMETAQQTHTWMEDSIKVAMTFNIPFWKHENLSGALFSNAGPITELYDHCNHENSKFALCGFISASLKDLSFEERRSRVINQLINAYGEKAGNFLDYEDCVWGQEENTFEASDKFIFPHQNNGNPIFSKSFYDNKMFISSAESALEFPGYMDGAVFSGNETAKKIAAKYK</sequence>
<comment type="similarity">
    <text evidence="1">Belongs to the flavin monoamine oxidase family.</text>
</comment>
<dbReference type="InterPro" id="IPR050703">
    <property type="entry name" value="Flavin_MAO"/>
</dbReference>
<gene>
    <name evidence="3" type="ORF">BZARG_39</name>
</gene>
<dbReference type="EMBL" id="AFXZ01000002">
    <property type="protein sequence ID" value="EGV45001.1"/>
    <property type="molecule type" value="Genomic_DNA"/>
</dbReference>
<name>G2E931_9FLAO</name>
<dbReference type="Proteomes" id="UP000003730">
    <property type="component" value="Unassembled WGS sequence"/>
</dbReference>
<dbReference type="Gene3D" id="3.50.50.60">
    <property type="entry name" value="FAD/NAD(P)-binding domain"/>
    <property type="match status" value="2"/>
</dbReference>
<dbReference type="RefSeq" id="WP_008634653.1">
    <property type="nucleotide sequence ID" value="NZ_AFXZ01000002.1"/>
</dbReference>
<dbReference type="Pfam" id="PF01593">
    <property type="entry name" value="Amino_oxidase"/>
    <property type="match status" value="2"/>
</dbReference>
<evidence type="ECO:0000313" key="3">
    <source>
        <dbReference type="EMBL" id="EGV45001.1"/>
    </source>
</evidence>
<dbReference type="InterPro" id="IPR002937">
    <property type="entry name" value="Amino_oxidase"/>
</dbReference>
<dbReference type="OrthoDB" id="56323at2"/>
<protein>
    <submittedName>
        <fullName evidence="3">FAD-dependent oxidoreductase</fullName>
    </submittedName>
</protein>
<dbReference type="STRING" id="1046627.BZARG_39"/>
<evidence type="ECO:0000259" key="2">
    <source>
        <dbReference type="Pfam" id="PF01593"/>
    </source>
</evidence>
<organism evidence="3 4">
    <name type="scientific">Bizionia argentinensis JUB59</name>
    <dbReference type="NCBI Taxonomy" id="1046627"/>
    <lineage>
        <taxon>Bacteria</taxon>
        <taxon>Pseudomonadati</taxon>
        <taxon>Bacteroidota</taxon>
        <taxon>Flavobacteriia</taxon>
        <taxon>Flavobacteriales</taxon>
        <taxon>Flavobacteriaceae</taxon>
        <taxon>Bizionia</taxon>
    </lineage>
</organism>
<keyword evidence="4" id="KW-1185">Reference proteome</keyword>
<dbReference type="PANTHER" id="PTHR43563:SF18">
    <property type="entry name" value="AMINE OXIDASE DOMAIN-CONTAINING PROTEIN"/>
    <property type="match status" value="1"/>
</dbReference>
<feature type="domain" description="Amine oxidase" evidence="2">
    <location>
        <begin position="103"/>
        <end position="343"/>
    </location>
</feature>
<dbReference type="SUPFAM" id="SSF54373">
    <property type="entry name" value="FAD-linked reductases, C-terminal domain"/>
    <property type="match status" value="1"/>
</dbReference>
<comment type="caution">
    <text evidence="3">The sequence shown here is derived from an EMBL/GenBank/DDBJ whole genome shotgun (WGS) entry which is preliminary data.</text>
</comment>
<dbReference type="GO" id="GO:0016491">
    <property type="term" value="F:oxidoreductase activity"/>
    <property type="evidence" value="ECO:0007669"/>
    <property type="project" value="InterPro"/>
</dbReference>
<evidence type="ECO:0000313" key="4">
    <source>
        <dbReference type="Proteomes" id="UP000003730"/>
    </source>
</evidence>
<reference evidence="3 4" key="1">
    <citation type="journal article" date="2008" name="Int. J. Syst. Evol. Microbiol.">
        <title>Bizionia argentinensis sp. nov., isolated from surface marine water in Antarctica.</title>
        <authorList>
            <person name="Bercovich A."/>
            <person name="Vazquez S.C."/>
            <person name="Yankilevich P."/>
            <person name="Coria S.H."/>
            <person name="Foti M."/>
            <person name="Hernandez E."/>
            <person name="Vidal A."/>
            <person name="Ruberto L."/>
            <person name="Melo C."/>
            <person name="Marenssi S."/>
            <person name="Criscuolo M."/>
            <person name="Memoli M."/>
            <person name="Arguelles M."/>
            <person name="Mac Cormack W.P."/>
        </authorList>
    </citation>
    <scope>NUCLEOTIDE SEQUENCE [LARGE SCALE GENOMIC DNA]</scope>
    <source>
        <strain evidence="3 4">JUB59</strain>
    </source>
</reference>
<dbReference type="eggNOG" id="COG1232">
    <property type="taxonomic scope" value="Bacteria"/>
</dbReference>
<dbReference type="SUPFAM" id="SSF51905">
    <property type="entry name" value="FAD/NAD(P)-binding domain"/>
    <property type="match status" value="1"/>
</dbReference>